<name>A0A285RPF7_9PROT</name>
<sequence length="233" mass="25658">MREIVKFRFGSVGFLILCLVLFNSPLASAKQLVLCDEIGAIEFDDARAGRPVPIEDYNPFDVSTACVEALVADPGNPRFHFQLGIAMAMLLEADKALEHLEIAAAKNYDAAQKFLKRFDKKMAEPMVAPSSQPDENFSAALDKCDLIGAMPTDVRRVGQPVPYEEYNVKAVEVACRNALETDSDNPRFHFQLGMALLGAGNVNEALRHLSFAADENYVAARLALAKFYEKLGK</sequence>
<dbReference type="Gene3D" id="1.25.40.10">
    <property type="entry name" value="Tetratricopeptide repeat domain"/>
    <property type="match status" value="2"/>
</dbReference>
<organism evidence="1 2">
    <name type="scientific">Thalassospira xiamenensis</name>
    <dbReference type="NCBI Taxonomy" id="220697"/>
    <lineage>
        <taxon>Bacteria</taxon>
        <taxon>Pseudomonadati</taxon>
        <taxon>Pseudomonadota</taxon>
        <taxon>Alphaproteobacteria</taxon>
        <taxon>Rhodospirillales</taxon>
        <taxon>Thalassospiraceae</taxon>
        <taxon>Thalassospira</taxon>
    </lineage>
</organism>
<reference evidence="1 2" key="1">
    <citation type="submission" date="2017-08" db="EMBL/GenBank/DDBJ databases">
        <authorList>
            <person name="de Groot N.N."/>
        </authorList>
    </citation>
    <scope>NUCLEOTIDE SEQUENCE [LARGE SCALE GENOMIC DNA]</scope>
    <source>
        <strain evidence="1 2">USBA 78</strain>
    </source>
</reference>
<evidence type="ECO:0000313" key="2">
    <source>
        <dbReference type="Proteomes" id="UP000219068"/>
    </source>
</evidence>
<evidence type="ECO:0008006" key="3">
    <source>
        <dbReference type="Google" id="ProtNLM"/>
    </source>
</evidence>
<gene>
    <name evidence="1" type="ORF">SAMN05428964_1011659</name>
</gene>
<proteinExistence type="predicted"/>
<dbReference type="AlphaFoldDB" id="A0A285RPF7"/>
<evidence type="ECO:0000313" key="1">
    <source>
        <dbReference type="EMBL" id="SOB95619.1"/>
    </source>
</evidence>
<dbReference type="EMBL" id="OBMM01000001">
    <property type="protein sequence ID" value="SOB95619.1"/>
    <property type="molecule type" value="Genomic_DNA"/>
</dbReference>
<dbReference type="Proteomes" id="UP000219068">
    <property type="component" value="Unassembled WGS sequence"/>
</dbReference>
<dbReference type="SUPFAM" id="SSF48452">
    <property type="entry name" value="TPR-like"/>
    <property type="match status" value="1"/>
</dbReference>
<accession>A0A285RPF7</accession>
<dbReference type="InterPro" id="IPR011990">
    <property type="entry name" value="TPR-like_helical_dom_sf"/>
</dbReference>
<dbReference type="RefSeq" id="WP_097051076.1">
    <property type="nucleotide sequence ID" value="NZ_OBMM01000001.1"/>
</dbReference>
<protein>
    <recommendedName>
        <fullName evidence="3">Tetratricopeptide repeat-containing protein</fullName>
    </recommendedName>
</protein>